<name>A0AC61QHP3_9BACT</name>
<dbReference type="EMBL" id="SMOG01000033">
    <property type="protein sequence ID" value="TDF72480.1"/>
    <property type="molecule type" value="Genomic_DNA"/>
</dbReference>
<keyword evidence="2" id="KW-1185">Reference proteome</keyword>
<protein>
    <submittedName>
        <fullName evidence="1">Hsp33 family molecular chaperone HslO</fullName>
    </submittedName>
</protein>
<dbReference type="Proteomes" id="UP000294588">
    <property type="component" value="Unassembled WGS sequence"/>
</dbReference>
<organism evidence="1 2">
    <name type="scientific">Candidatus Syntrophosphaera thermopropionivorans</name>
    <dbReference type="NCBI Taxonomy" id="2593015"/>
    <lineage>
        <taxon>Bacteria</taxon>
        <taxon>Pseudomonadati</taxon>
        <taxon>Candidatus Cloacimonadota</taxon>
        <taxon>Candidatus Cloacimonadia</taxon>
        <taxon>Candidatus Cloacimonadales</taxon>
        <taxon>Candidatus Cloacimonadaceae</taxon>
        <taxon>Candidatus Syntrophosphaera</taxon>
    </lineage>
</organism>
<evidence type="ECO:0000313" key="2">
    <source>
        <dbReference type="Proteomes" id="UP000294588"/>
    </source>
</evidence>
<gene>
    <name evidence="1" type="ORF">E0946_06820</name>
</gene>
<sequence length="293" mass="32897">MNESDYLWRGMALNGQFRVLAVSSTNTVQAARDIHDLSPINTILMGKMIPAVAMLSLDLKDEGAEVTLRFDGDGPLKGALTICNNQGDVRGYAFEPKFWLDDLQENFHPVKYLGNGTLTVIRYYPGDRPTKGLTPLIEGDVAQNLAYYFEQSEQIPTAVNLGVLIDKDAKVRASGGFIIQQLPSADRLNADRLINNINHMPNLSDLMDMGMYLPEILHSFVFKEGGLELYPVHRVRYRCHCSKERFAAALKLLSLDELKELRDGIDPVCQFCNATWHFSASEIEEIISEVEKK</sequence>
<reference evidence="1" key="1">
    <citation type="submission" date="2019-03" db="EMBL/GenBank/DDBJ databases">
        <title>Candidatus Syntrophosphaera thermopropionivorans: a novel player in syntrophic propionate oxidation during anaerobic digestion.</title>
        <authorList>
            <person name="Dyksma S."/>
        </authorList>
    </citation>
    <scope>NUCLEOTIDE SEQUENCE</scope>
    <source>
        <strain evidence="1">W5</strain>
    </source>
</reference>
<evidence type="ECO:0000313" key="1">
    <source>
        <dbReference type="EMBL" id="TDF72480.1"/>
    </source>
</evidence>
<accession>A0AC61QHP3</accession>
<proteinExistence type="predicted"/>
<comment type="caution">
    <text evidence="1">The sequence shown here is derived from an EMBL/GenBank/DDBJ whole genome shotgun (WGS) entry which is preliminary data.</text>
</comment>